<proteinExistence type="predicted"/>
<sequence length="78" mass="9220">MNTVGDRPELAEKILRYLGRRQIQYFSWRQTNPSDTLKLHRPFDCRLYPRNPAHEAEGVLKREFGSEHLSKCHNLSPN</sequence>
<name>A0A0V0IIL3_SOLCH</name>
<dbReference type="EMBL" id="GEDG01006129">
    <property type="protein sequence ID" value="JAP32340.1"/>
    <property type="molecule type" value="Transcribed_RNA"/>
</dbReference>
<reference evidence="1" key="1">
    <citation type="submission" date="2015-12" db="EMBL/GenBank/DDBJ databases">
        <title>Gene expression during late stages of embryo sac development: a critical building block for successful pollen-pistil interactions.</title>
        <authorList>
            <person name="Liu Y."/>
            <person name="Joly V."/>
            <person name="Sabar M."/>
            <person name="Matton D.P."/>
        </authorList>
    </citation>
    <scope>NUCLEOTIDE SEQUENCE</scope>
</reference>
<accession>A0A0V0IIL3</accession>
<evidence type="ECO:0000313" key="1">
    <source>
        <dbReference type="EMBL" id="JAP32340.1"/>
    </source>
</evidence>
<dbReference type="AlphaFoldDB" id="A0A0V0IIL3"/>
<organism evidence="1">
    <name type="scientific">Solanum chacoense</name>
    <name type="common">Chaco potato</name>
    <dbReference type="NCBI Taxonomy" id="4108"/>
    <lineage>
        <taxon>Eukaryota</taxon>
        <taxon>Viridiplantae</taxon>
        <taxon>Streptophyta</taxon>
        <taxon>Embryophyta</taxon>
        <taxon>Tracheophyta</taxon>
        <taxon>Spermatophyta</taxon>
        <taxon>Magnoliopsida</taxon>
        <taxon>eudicotyledons</taxon>
        <taxon>Gunneridae</taxon>
        <taxon>Pentapetalae</taxon>
        <taxon>asterids</taxon>
        <taxon>lamiids</taxon>
        <taxon>Solanales</taxon>
        <taxon>Solanaceae</taxon>
        <taxon>Solanoideae</taxon>
        <taxon>Solaneae</taxon>
        <taxon>Solanum</taxon>
    </lineage>
</organism>
<protein>
    <submittedName>
        <fullName evidence="1">Putative ovule protein</fullName>
    </submittedName>
</protein>